<feature type="compositionally biased region" description="Basic residues" evidence="1">
    <location>
        <begin position="2282"/>
        <end position="2297"/>
    </location>
</feature>
<keyword evidence="4" id="KW-1185">Reference proteome</keyword>
<name>A0ABD1DF95_CULPP</name>
<feature type="region of interest" description="Disordered" evidence="1">
    <location>
        <begin position="1188"/>
        <end position="1225"/>
    </location>
</feature>
<evidence type="ECO:0000313" key="3">
    <source>
        <dbReference type="EMBL" id="KAL1398263.1"/>
    </source>
</evidence>
<feature type="compositionally biased region" description="Low complexity" evidence="1">
    <location>
        <begin position="1205"/>
        <end position="1219"/>
    </location>
</feature>
<feature type="compositionally biased region" description="Basic and acidic residues" evidence="1">
    <location>
        <begin position="416"/>
        <end position="425"/>
    </location>
</feature>
<feature type="compositionally biased region" description="Basic residues" evidence="1">
    <location>
        <begin position="1104"/>
        <end position="1119"/>
    </location>
</feature>
<protein>
    <submittedName>
        <fullName evidence="3">Uncharacterized protein</fullName>
    </submittedName>
</protein>
<feature type="region of interest" description="Disordered" evidence="1">
    <location>
        <begin position="81"/>
        <end position="101"/>
    </location>
</feature>
<feature type="region of interest" description="Disordered" evidence="1">
    <location>
        <begin position="399"/>
        <end position="431"/>
    </location>
</feature>
<feature type="region of interest" description="Disordered" evidence="1">
    <location>
        <begin position="2225"/>
        <end position="2297"/>
    </location>
</feature>
<feature type="compositionally biased region" description="Basic residues" evidence="1">
    <location>
        <begin position="1456"/>
        <end position="1471"/>
    </location>
</feature>
<feature type="compositionally biased region" description="Basic and acidic residues" evidence="1">
    <location>
        <begin position="1440"/>
        <end position="1455"/>
    </location>
</feature>
<dbReference type="Proteomes" id="UP001562425">
    <property type="component" value="Unassembled WGS sequence"/>
</dbReference>
<feature type="compositionally biased region" description="Acidic residues" evidence="1">
    <location>
        <begin position="406"/>
        <end position="415"/>
    </location>
</feature>
<feature type="region of interest" description="Disordered" evidence="1">
    <location>
        <begin position="484"/>
        <end position="555"/>
    </location>
</feature>
<feature type="compositionally biased region" description="Basic and acidic residues" evidence="1">
    <location>
        <begin position="2236"/>
        <end position="2261"/>
    </location>
</feature>
<comment type="caution">
    <text evidence="3">The sequence shown here is derived from an EMBL/GenBank/DDBJ whole genome shotgun (WGS) entry which is preliminary data.</text>
</comment>
<feature type="chain" id="PRO_5044749463" evidence="2">
    <location>
        <begin position="29"/>
        <end position="2313"/>
    </location>
</feature>
<feature type="region of interest" description="Disordered" evidence="1">
    <location>
        <begin position="999"/>
        <end position="1020"/>
    </location>
</feature>
<evidence type="ECO:0000256" key="1">
    <source>
        <dbReference type="SAM" id="MobiDB-lite"/>
    </source>
</evidence>
<feature type="signal peptide" evidence="2">
    <location>
        <begin position="1"/>
        <end position="28"/>
    </location>
</feature>
<feature type="region of interest" description="Disordered" evidence="1">
    <location>
        <begin position="1054"/>
        <end position="1119"/>
    </location>
</feature>
<evidence type="ECO:0000256" key="2">
    <source>
        <dbReference type="SAM" id="SignalP"/>
    </source>
</evidence>
<feature type="compositionally biased region" description="Polar residues" evidence="1">
    <location>
        <begin position="1551"/>
        <end position="1567"/>
    </location>
</feature>
<proteinExistence type="predicted"/>
<dbReference type="EMBL" id="JBEHCU010005953">
    <property type="protein sequence ID" value="KAL1398263.1"/>
    <property type="molecule type" value="Genomic_DNA"/>
</dbReference>
<accession>A0ABD1DF95</accession>
<organism evidence="3 4">
    <name type="scientific">Culex pipiens pipiens</name>
    <name type="common">Northern house mosquito</name>
    <dbReference type="NCBI Taxonomy" id="38569"/>
    <lineage>
        <taxon>Eukaryota</taxon>
        <taxon>Metazoa</taxon>
        <taxon>Ecdysozoa</taxon>
        <taxon>Arthropoda</taxon>
        <taxon>Hexapoda</taxon>
        <taxon>Insecta</taxon>
        <taxon>Pterygota</taxon>
        <taxon>Neoptera</taxon>
        <taxon>Endopterygota</taxon>
        <taxon>Diptera</taxon>
        <taxon>Nematocera</taxon>
        <taxon>Culicoidea</taxon>
        <taxon>Culicidae</taxon>
        <taxon>Culicinae</taxon>
        <taxon>Culicini</taxon>
        <taxon>Culex</taxon>
        <taxon>Culex</taxon>
    </lineage>
</organism>
<feature type="compositionally biased region" description="Polar residues" evidence="1">
    <location>
        <begin position="1188"/>
        <end position="1204"/>
    </location>
</feature>
<feature type="region of interest" description="Disordered" evidence="1">
    <location>
        <begin position="1401"/>
        <end position="1519"/>
    </location>
</feature>
<gene>
    <name evidence="3" type="ORF">pipiens_002402</name>
</gene>
<feature type="compositionally biased region" description="Low complexity" evidence="1">
    <location>
        <begin position="527"/>
        <end position="547"/>
    </location>
</feature>
<feature type="compositionally biased region" description="Polar residues" evidence="1">
    <location>
        <begin position="1082"/>
        <end position="1091"/>
    </location>
</feature>
<sequence>MSEIRLALRWLLPSVVILLLPVIDESHSANVDKVVIVMPKGPRTLQMLGSISPQLLHTISDVLKPVPSNVVQIPVPYYPDGPKYPPPKKHHHHHHTKHTPKHVSDAYFRHPFKPAPSYVTLNLEDTQPGPYDTPFVPMLKPSPVNPLHLEHPPEIKFTPINVLPNEPPSFSTVRNYVQKLKEKQKAFFDNQGYDFGFSSLPPPPPKKYHSPYTKSPDYSKTYEYTKTPDFTKTLDFTKPYEYKKKPQKHKYSKPINDYLFSSHPNELSYIGQANLKPQEEQNVYYTEPDAGQNYYYADAEGHEFVIPPESDFQPLVEIDGIIDPEDAHFEQKGEELVLKTKHPNAAVLTPAELSSFSEQAEEYGFAILHESKRKRDDEKKVTTSDVHHRNKRFKKIDRVGRASGDQDVEEDFYDSDEAKRKKSSGEPDFDDVEEEVKAMVNFEPKKTYVQVRHEETNSKKTRPAEEPKIKEKVTISKTNIVYSEKGKESESFDHGKEESFGEFQAKSKKPKKHRGKRDVSAVEPEVTTITTAPSTSASDESASQSVEESFEQNNSLENEVDYELWPEAEGQHNDSDTIFLPYAQALVFQNDSDLILLPIPEALVDPRELQGDDLLNFLDEAIQNSTQFLPEENEKKRVLISPEIRQLQGQDLIKYLDEAIKTSNQYLSGPGDAIELVSPPKLENVLPPEPLTKPSADHEIEMSPDVPKPEEVHSEVHRYMRHYLLPDVPLYEEVKFVQPFNTLIKYHSEHEPEDYEIEIEAQNPRELHGDELLRYLDEALDNTTYVIPEEYEQQERGLSPYLNRAQHYGIDVDTALQFAENVTNQLADYLQARNNYKQNEVLPERGQEETVLVSDGGFVPIRRADPTAGNVQFSSSKQAEFVGVKDTFNGTPQQKQSNPGVVVYNDVIRHIKNHLSSSGGPGAAKTKDRTMLMIAVPRSLRQNSTRQGAARRQDSVFDTLPKASFIQLPIFDINKFYPTFNVGEPSSIVKQAVEKEAEKVVTSGSDQTTHENKPTPKVRSHDDIADAFRDVKRKAGRPRYGPNAYIPVKEKTRDFPQPTFKKPGPPYTALPVPPINHKAKANNLNTASSGQRSLLSHPPPQHPPLKRPRGHGKRPHHTTFKRVPVVRKKNQGYSGNVKPITNPLIPQEIFNSPEFHIQPISIPSPDSPHFETVRNQVSFLKAKHKQFFDQQGPKQQKPSFNNFGQHHQQQHQQQHQSQHPPKLYFDQFNQPEKTWLEQLQQLSNSLFDQPQSPPVHHHLHIQAPQPFQPKPQAQPLVQSQQNPPQQPAPVYGPPKPTKPLKHVFEINQTTQKPNINQIQLTTRKPPHPVQQPQSSLLPASWNTGHRAPVIDYDQYSSPKKVLPVQNDFVGFPPAKGSIKNELNFISTWEKAIGIIHKNDHDSEKGHTILSSGDTDDFKKIDNGHNSTQNEEESSNVEVISGDKSHFQPEAKEEKPQKKKKAHGKKRPMKKHREMEETSEATNSVEGEENKSAEPSLAESEAQHYRSRRKRDLSAVEVSPENANTAAPLIIVAEDTPEPLVAPETEQPVTEVVSQATEKPTNERSVGTSVDDSLALDDSSEVEWISGEEVDDEELPHAEALVFDDYDGSYLDYEAYAPSEFQARSDNFIFEELDGTTQLPHALPFIAEQVGNVTIVIQPEALVDPRSLHGRELMLFLEEAIRNSSRFLPDEAEDRSFDVVEPPTDVIKFPYYDRTEEPINVDSALRFAENLTTFSKGLYKSKSANLCNEVDIELDEEPAEPGPDGFKPVRRLKRLGEKIDCLKNKNFGKEPLDNPLFKEEFVGVARSAPDGLPTPQPQPDPSVAVFSDVIRLIKQHLTEEHKQHTRDVSQVLAPRQLNLSDVKTTSPNNAVLEQLRLGKRRILPKPAKTVEEVKHEVNQTAPSEQHPLRIVFPRRLNFTKTYEEAKKVSLAKLTQTKLAEQEKTKQKLNESRNDHNLYKASLARKLNFDKIEKLKTPKSQRRDSNVEQLYDSTPQLVSYHPRSNIFDITTYYPKQTYDELYSFPNVDGKEKGFASKNFRTLEREADELLESVRRDRDKAEKRIINTGRSNREHQDYNQDKPYGTSYSPLYKEFQALSTLKKARHVDDQKKPPSLNQLINFYSQQSDSFSSNQRSYTVPKAHGKLPIFDVSTFYPRYSTRVHDESQELHDLVTKRRDSKINLEDLEALQAPPKETFQNARQLDKKAKNVTPAPPRDDIADFFEEPLAQPTSSTPSIVPKEEHHTFKKAEPSLPDDLPKTDKAALDQTIAQASVKKALADPPKSAGRRKHLKRKPKILKRPLIKYRRKKKLLKYYH</sequence>
<reference evidence="3 4" key="1">
    <citation type="submission" date="2024-05" db="EMBL/GenBank/DDBJ databases">
        <title>Culex pipiens pipiens assembly and annotation.</title>
        <authorList>
            <person name="Alout H."/>
            <person name="Durand T."/>
        </authorList>
    </citation>
    <scope>NUCLEOTIDE SEQUENCE [LARGE SCALE GENOMIC DNA]</scope>
    <source>
        <strain evidence="3">HA-2024</strain>
        <tissue evidence="3">Whole body</tissue>
    </source>
</reference>
<feature type="compositionally biased region" description="Basic residues" evidence="1">
    <location>
        <begin position="86"/>
        <end position="101"/>
    </location>
</feature>
<keyword evidence="2" id="KW-0732">Signal</keyword>
<feature type="compositionally biased region" description="Basic residues" evidence="1">
    <location>
        <begin position="506"/>
        <end position="516"/>
    </location>
</feature>
<evidence type="ECO:0000313" key="4">
    <source>
        <dbReference type="Proteomes" id="UP001562425"/>
    </source>
</evidence>
<feature type="region of interest" description="Disordered" evidence="1">
    <location>
        <begin position="1551"/>
        <end position="1572"/>
    </location>
</feature>
<feature type="compositionally biased region" description="Basic and acidic residues" evidence="1">
    <location>
        <begin position="484"/>
        <end position="499"/>
    </location>
</feature>
<feature type="region of interest" description="Disordered" evidence="1">
    <location>
        <begin position="1265"/>
        <end position="1299"/>
    </location>
</feature>
<feature type="compositionally biased region" description="Low complexity" evidence="1">
    <location>
        <begin position="1265"/>
        <end position="1283"/>
    </location>
</feature>
<feature type="compositionally biased region" description="Basic and acidic residues" evidence="1">
    <location>
        <begin position="1008"/>
        <end position="1020"/>
    </location>
</feature>
<feature type="compositionally biased region" description="Pro residues" evidence="1">
    <location>
        <begin position="1284"/>
        <end position="1297"/>
    </location>
</feature>
<feature type="compositionally biased region" description="Pro residues" evidence="1">
    <location>
        <begin position="1063"/>
        <end position="1074"/>
    </location>
</feature>